<dbReference type="SUPFAM" id="SSF140959">
    <property type="entry name" value="Indolic compounds 2,3-dioxygenase-like"/>
    <property type="match status" value="1"/>
</dbReference>
<comment type="caution">
    <text evidence="1">The sequence shown here is derived from an EMBL/GenBank/DDBJ whole genome shotgun (WGS) entry which is preliminary data.</text>
</comment>
<dbReference type="Proteomes" id="UP000657574">
    <property type="component" value="Unassembled WGS sequence"/>
</dbReference>
<dbReference type="PANTHER" id="PTHR10138">
    <property type="entry name" value="TRYPTOPHAN 2,3-DIOXYGENASE"/>
    <property type="match status" value="1"/>
</dbReference>
<dbReference type="GO" id="GO:0019442">
    <property type="term" value="P:L-tryptophan catabolic process to acetyl-CoA"/>
    <property type="evidence" value="ECO:0007669"/>
    <property type="project" value="TreeGrafter"/>
</dbReference>
<accession>A0A917P394</accession>
<dbReference type="InterPro" id="IPR037217">
    <property type="entry name" value="Trp/Indoleamine_2_3_dOase-like"/>
</dbReference>
<proteinExistence type="predicted"/>
<dbReference type="PANTHER" id="PTHR10138:SF0">
    <property type="entry name" value="TRYPTOPHAN 2,3-DIOXYGENASE"/>
    <property type="match status" value="1"/>
</dbReference>
<dbReference type="InterPro" id="IPR004981">
    <property type="entry name" value="Trp_2_3_dOase"/>
</dbReference>
<dbReference type="GO" id="GO:0004833">
    <property type="term" value="F:L-tryptophan 2,3-dioxygenase activity"/>
    <property type="evidence" value="ECO:0007669"/>
    <property type="project" value="InterPro"/>
</dbReference>
<protein>
    <submittedName>
        <fullName evidence="1">Tryptophan 2,3-dioxygenase</fullName>
    </submittedName>
</protein>
<evidence type="ECO:0000313" key="2">
    <source>
        <dbReference type="Proteomes" id="UP000657574"/>
    </source>
</evidence>
<dbReference type="EMBL" id="BMQA01000041">
    <property type="protein sequence ID" value="GGJ51987.1"/>
    <property type="molecule type" value="Genomic_DNA"/>
</dbReference>
<gene>
    <name evidence="1" type="primary">kynA</name>
    <name evidence="1" type="ORF">GCM10010121_073630</name>
</gene>
<reference evidence="1" key="1">
    <citation type="journal article" date="2014" name="Int. J. Syst. Evol. Microbiol.">
        <title>Complete genome sequence of Corynebacterium casei LMG S-19264T (=DSM 44701T), isolated from a smear-ripened cheese.</title>
        <authorList>
            <consortium name="US DOE Joint Genome Institute (JGI-PGF)"/>
            <person name="Walter F."/>
            <person name="Albersmeier A."/>
            <person name="Kalinowski J."/>
            <person name="Ruckert C."/>
        </authorList>
    </citation>
    <scope>NUCLEOTIDE SEQUENCE</scope>
    <source>
        <strain evidence="1">JCM 3086</strain>
    </source>
</reference>
<reference evidence="1" key="2">
    <citation type="submission" date="2020-09" db="EMBL/GenBank/DDBJ databases">
        <authorList>
            <person name="Sun Q."/>
            <person name="Ohkuma M."/>
        </authorList>
    </citation>
    <scope>NUCLEOTIDE SEQUENCE</scope>
    <source>
        <strain evidence="1">JCM 3086</strain>
    </source>
</reference>
<dbReference type="GO" id="GO:0020037">
    <property type="term" value="F:heme binding"/>
    <property type="evidence" value="ECO:0007669"/>
    <property type="project" value="InterPro"/>
</dbReference>
<dbReference type="Pfam" id="PF03301">
    <property type="entry name" value="Trp_dioxygenase"/>
    <property type="match status" value="1"/>
</dbReference>
<keyword evidence="2" id="KW-1185">Reference proteome</keyword>
<evidence type="ECO:0000313" key="1">
    <source>
        <dbReference type="EMBL" id="GGJ51987.1"/>
    </source>
</evidence>
<sequence length="308" mass="34916">MPCCGSAAHTRASVEVITNACERGILMASESWRDLRPPSATSGDDDGTTGYIEYFQVRQLHTLQRPVTESAYEMAFVVSSQVMELYFGLLCHELARARREVHDDDVCAASRTLRRSVSHLRALEGTWESYADMTPADWNPIKARLGKGESSSVHSYMYRHMAFLLGLKSSKMLEPHRSTPLIHKGLQEALSAPSLYDEVLALLQRRELPLPDSVVHRDFAEPYVTRPEVEAAWVRVYREESFAELRALGELLTQVSEHFTLWLQRHLTVTVRTFGAKPGYYGTDAVAWLRRGLDQPVFPELWSSRTAM</sequence>
<organism evidence="1 2">
    <name type="scientific">Streptomyces brasiliensis</name>
    <dbReference type="NCBI Taxonomy" id="1954"/>
    <lineage>
        <taxon>Bacteria</taxon>
        <taxon>Bacillati</taxon>
        <taxon>Actinomycetota</taxon>
        <taxon>Actinomycetes</taxon>
        <taxon>Kitasatosporales</taxon>
        <taxon>Streptomycetaceae</taxon>
        <taxon>Streptomyces</taxon>
    </lineage>
</organism>
<dbReference type="GO" id="GO:0046872">
    <property type="term" value="F:metal ion binding"/>
    <property type="evidence" value="ECO:0007669"/>
    <property type="project" value="InterPro"/>
</dbReference>
<dbReference type="AlphaFoldDB" id="A0A917P394"/>
<name>A0A917P394_9ACTN</name>
<dbReference type="Gene3D" id="1.20.58.480">
    <property type="match status" value="1"/>
</dbReference>
<dbReference type="GO" id="GO:0019441">
    <property type="term" value="P:L-tryptophan catabolic process to kynurenine"/>
    <property type="evidence" value="ECO:0007669"/>
    <property type="project" value="InterPro"/>
</dbReference>